<dbReference type="VEuPathDB" id="FungiDB:FUN_004209"/>
<keyword evidence="3" id="KW-1185">Reference proteome</keyword>
<feature type="domain" description="Integrase core" evidence="1">
    <location>
        <begin position="1"/>
        <end position="104"/>
    </location>
</feature>
<dbReference type="AlphaFoldDB" id="A0A2I1H2L1"/>
<dbReference type="Pfam" id="PF24764">
    <property type="entry name" value="rva_4"/>
    <property type="match status" value="1"/>
</dbReference>
<sequence>MVVHRGMNRGSYIFGKSVHNQRIERLWVDVYAKILQIYFQVFIHLENEYGLDANNKVHLWCLHYIYLPIINRSLNIFQHQWNYHPISRKGHNQSPKQLFMSGMILRGMRGLDFEIPIAEEEFVINEEEYGVD</sequence>
<name>A0A2I1H2L1_9GLOM</name>
<gene>
    <name evidence="2" type="ORF">RhiirA4_295092</name>
</gene>
<evidence type="ECO:0000259" key="1">
    <source>
        <dbReference type="Pfam" id="PF24764"/>
    </source>
</evidence>
<dbReference type="EMBL" id="LLXI01001318">
    <property type="protein sequence ID" value="PKY53054.1"/>
    <property type="molecule type" value="Genomic_DNA"/>
</dbReference>
<dbReference type="Proteomes" id="UP000234323">
    <property type="component" value="Unassembled WGS sequence"/>
</dbReference>
<protein>
    <recommendedName>
        <fullName evidence="1">Integrase core domain-containing protein</fullName>
    </recommendedName>
</protein>
<dbReference type="InterPro" id="IPR058913">
    <property type="entry name" value="Integrase_dom_put"/>
</dbReference>
<evidence type="ECO:0000313" key="2">
    <source>
        <dbReference type="EMBL" id="PKY53054.1"/>
    </source>
</evidence>
<comment type="caution">
    <text evidence="2">The sequence shown here is derived from an EMBL/GenBank/DDBJ whole genome shotgun (WGS) entry which is preliminary data.</text>
</comment>
<evidence type="ECO:0000313" key="3">
    <source>
        <dbReference type="Proteomes" id="UP000234323"/>
    </source>
</evidence>
<feature type="non-terminal residue" evidence="2">
    <location>
        <position position="132"/>
    </location>
</feature>
<accession>A0A2I1H2L1</accession>
<dbReference type="PANTHER" id="PTHR46791">
    <property type="entry name" value="EXPRESSED PROTEIN"/>
    <property type="match status" value="1"/>
</dbReference>
<proteinExistence type="predicted"/>
<reference evidence="2 3" key="1">
    <citation type="submission" date="2015-10" db="EMBL/GenBank/DDBJ databases">
        <title>Genome analyses suggest a sexual origin of heterokaryosis in a supposedly ancient asexual fungus.</title>
        <authorList>
            <person name="Ropars J."/>
            <person name="Sedzielewska K."/>
            <person name="Noel J."/>
            <person name="Charron P."/>
            <person name="Farinelli L."/>
            <person name="Marton T."/>
            <person name="Kruger M."/>
            <person name="Pelin A."/>
            <person name="Brachmann A."/>
            <person name="Corradi N."/>
        </authorList>
    </citation>
    <scope>NUCLEOTIDE SEQUENCE [LARGE SCALE GENOMIC DNA]</scope>
    <source>
        <strain evidence="2 3">A4</strain>
    </source>
</reference>
<organism evidence="2 3">
    <name type="scientific">Rhizophagus irregularis</name>
    <dbReference type="NCBI Taxonomy" id="588596"/>
    <lineage>
        <taxon>Eukaryota</taxon>
        <taxon>Fungi</taxon>
        <taxon>Fungi incertae sedis</taxon>
        <taxon>Mucoromycota</taxon>
        <taxon>Glomeromycotina</taxon>
        <taxon>Glomeromycetes</taxon>
        <taxon>Glomerales</taxon>
        <taxon>Glomeraceae</taxon>
        <taxon>Rhizophagus</taxon>
    </lineage>
</organism>
<dbReference type="PANTHER" id="PTHR46791:SF5">
    <property type="entry name" value="CLR5 DOMAIN-CONTAINING PROTEIN-RELATED"/>
    <property type="match status" value="1"/>
</dbReference>